<dbReference type="GO" id="GO:0016788">
    <property type="term" value="F:hydrolase activity, acting on ester bonds"/>
    <property type="evidence" value="ECO:0007669"/>
    <property type="project" value="UniProtKB-ARBA"/>
</dbReference>
<dbReference type="SUPFAM" id="SSF52266">
    <property type="entry name" value="SGNH hydrolase"/>
    <property type="match status" value="1"/>
</dbReference>
<gene>
    <name evidence="2" type="ORF">HMPREF0765_0664</name>
</gene>
<dbReference type="EMBL" id="ACHB01000013">
    <property type="protein sequence ID" value="EEI93811.1"/>
    <property type="molecule type" value="Genomic_DNA"/>
</dbReference>
<evidence type="ECO:0008006" key="4">
    <source>
        <dbReference type="Google" id="ProtNLM"/>
    </source>
</evidence>
<dbReference type="AlphaFoldDB" id="C2FTK8"/>
<dbReference type="PROSITE" id="PS51257">
    <property type="entry name" value="PROKAR_LIPOPROTEIN"/>
    <property type="match status" value="1"/>
</dbReference>
<proteinExistence type="predicted"/>
<dbReference type="Gene3D" id="3.40.50.1110">
    <property type="entry name" value="SGNH hydrolase"/>
    <property type="match status" value="1"/>
</dbReference>
<dbReference type="RefSeq" id="WP_003012188.1">
    <property type="nucleotide sequence ID" value="NZ_GG668636.1"/>
</dbReference>
<organism evidence="2 3">
    <name type="scientific">Sphingobacterium spiritivorum ATCC 33300</name>
    <dbReference type="NCBI Taxonomy" id="525372"/>
    <lineage>
        <taxon>Bacteria</taxon>
        <taxon>Pseudomonadati</taxon>
        <taxon>Bacteroidota</taxon>
        <taxon>Sphingobacteriia</taxon>
        <taxon>Sphingobacteriales</taxon>
        <taxon>Sphingobacteriaceae</taxon>
        <taxon>Sphingobacterium</taxon>
    </lineage>
</organism>
<sequence>MKRNKLYVGLALLVLGVASCKPEIKDFTPAAGGTANFSKYIAVGNSLTSGFADGGLYREGQQVAFTNLMAQQFKQVGGGEFTTPLFSEAQANGSGYIQLESLVNGQPVMKQITENLAYRSASPKLLTKYTDPIQNLGVPGMRLDLAFVPQFSSLNMYFERLLPDDQVGKKTYFTYATEHDHTFFSFWLGNNDALGYATNGAVYNPLDPTTKLTDLATFTGAYQNFINGLTAKGSQGVVATIPDVTAVPFFTTVTRAALLAAANAAAKAANPNAPEIKDIYIATKTTPRAATDKDYFVLPFSSAGLLGKPNGANIPYGLHPANPVADNFVLDEAEAAQVVTRINEFNAAIKSIAAAKGLAVADVNAFLTSVKNGIRINGLAVSNKFITGNAFSLDGIHLTPIGNAIVANVFIDAINSKYGSSVSKVDVSQFRGVKLPEK</sequence>
<evidence type="ECO:0000256" key="1">
    <source>
        <dbReference type="SAM" id="SignalP"/>
    </source>
</evidence>
<keyword evidence="1" id="KW-0732">Signal</keyword>
<dbReference type="InterPro" id="IPR036514">
    <property type="entry name" value="SGNH_hydro_sf"/>
</dbReference>
<accession>C2FTK8</accession>
<dbReference type="Proteomes" id="UP000006241">
    <property type="component" value="Unassembled WGS sequence"/>
</dbReference>
<dbReference type="HOGENOM" id="CLU_045521_0_0_10"/>
<evidence type="ECO:0000313" key="2">
    <source>
        <dbReference type="EMBL" id="EEI93811.1"/>
    </source>
</evidence>
<feature type="chain" id="PRO_5002913793" description="GDSL-like protein" evidence="1">
    <location>
        <begin position="21"/>
        <end position="438"/>
    </location>
</feature>
<feature type="signal peptide" evidence="1">
    <location>
        <begin position="1"/>
        <end position="20"/>
    </location>
</feature>
<evidence type="ECO:0000313" key="3">
    <source>
        <dbReference type="Proteomes" id="UP000006241"/>
    </source>
</evidence>
<comment type="caution">
    <text evidence="2">The sequence shown here is derived from an EMBL/GenBank/DDBJ whole genome shotgun (WGS) entry which is preliminary data.</text>
</comment>
<protein>
    <recommendedName>
        <fullName evidence="4">GDSL-like protein</fullName>
    </recommendedName>
</protein>
<name>C2FTK8_SPHSI</name>
<reference evidence="2 3" key="1">
    <citation type="submission" date="2009-01" db="EMBL/GenBank/DDBJ databases">
        <authorList>
            <person name="Qin X."/>
            <person name="Bachman B."/>
            <person name="Battles P."/>
            <person name="Bell A."/>
            <person name="Bess C."/>
            <person name="Bickham C."/>
            <person name="Chaboub L."/>
            <person name="Chen D."/>
            <person name="Coyle M."/>
            <person name="Deiros D.R."/>
            <person name="Dinh H."/>
            <person name="Forbes L."/>
            <person name="Fowler G."/>
            <person name="Francisco L."/>
            <person name="Fu Q."/>
            <person name="Gubbala S."/>
            <person name="Hale W."/>
            <person name="Han Y."/>
            <person name="Hemphill L."/>
            <person name="Highlander S.K."/>
            <person name="Hirani K."/>
            <person name="Hogues M."/>
            <person name="Jackson L."/>
            <person name="Jakkamsetti A."/>
            <person name="Javaid M."/>
            <person name="Jiang H."/>
            <person name="Korchina V."/>
            <person name="Kovar C."/>
            <person name="Lara F."/>
            <person name="Lee S."/>
            <person name="Mata R."/>
            <person name="Mathew T."/>
            <person name="Moen C."/>
            <person name="Morales K."/>
            <person name="Munidasa M."/>
            <person name="Nazareth L."/>
            <person name="Ngo R."/>
            <person name="Nguyen L."/>
            <person name="Okwuonu G."/>
            <person name="Ongeri F."/>
            <person name="Patil S."/>
            <person name="Petrosino J."/>
            <person name="Pham C."/>
            <person name="Pham P."/>
            <person name="Pu L.-L."/>
            <person name="Puazo M."/>
            <person name="Raj R."/>
            <person name="Reid J."/>
            <person name="Rouhana J."/>
            <person name="Saada N."/>
            <person name="Shang Y."/>
            <person name="Simmons D."/>
            <person name="Thornton R."/>
            <person name="Warren J."/>
            <person name="Weissenberger G."/>
            <person name="Zhang J."/>
            <person name="Zhang L."/>
            <person name="Zhou C."/>
            <person name="Zhu D."/>
            <person name="Muzny D."/>
            <person name="Worley K."/>
            <person name="Gibbs R."/>
        </authorList>
    </citation>
    <scope>NUCLEOTIDE SEQUENCE [LARGE SCALE GENOMIC DNA]</scope>
    <source>
        <strain evidence="2 3">ATCC 33300</strain>
    </source>
</reference>